<gene>
    <name evidence="1" type="ORF">UFOVP836_39</name>
</gene>
<organism evidence="1">
    <name type="scientific">uncultured Caudovirales phage</name>
    <dbReference type="NCBI Taxonomy" id="2100421"/>
    <lineage>
        <taxon>Viruses</taxon>
        <taxon>Duplodnaviria</taxon>
        <taxon>Heunggongvirae</taxon>
        <taxon>Uroviricota</taxon>
        <taxon>Caudoviricetes</taxon>
        <taxon>Peduoviridae</taxon>
        <taxon>Maltschvirus</taxon>
        <taxon>Maltschvirus maltsch</taxon>
    </lineage>
</organism>
<reference evidence="1" key="1">
    <citation type="submission" date="2020-04" db="EMBL/GenBank/DDBJ databases">
        <authorList>
            <person name="Chiriac C."/>
            <person name="Salcher M."/>
            <person name="Ghai R."/>
            <person name="Kavagutti S V."/>
        </authorList>
    </citation>
    <scope>NUCLEOTIDE SEQUENCE</scope>
</reference>
<dbReference type="EMBL" id="LR796794">
    <property type="protein sequence ID" value="CAB4166534.1"/>
    <property type="molecule type" value="Genomic_DNA"/>
</dbReference>
<accession>A0A6J5PFV5</accession>
<proteinExistence type="predicted"/>
<sequence length="233" mass="26336">MAVWFVIPTAKPARDAQDCINEWRRMGYKVAVWRDADAQPVEADFAIYAPYPGYAQAVNTLAHTVLAMDPGCQWVVTGGDDVFPDQNKHPEQIARECSRRFGKGDIASHGDAEDLFGTYGVMQPIGDGWGGIERICGSPWMGREWCLKANKGAGPLHPDYFHMHVDEHLQEAAKAQGCLWQRKDLKHEHRHWARNNRPMPSYLGRANSQEHWAESLALFHRHRATGFAESYPA</sequence>
<evidence type="ECO:0000313" key="1">
    <source>
        <dbReference type="EMBL" id="CAB4166534.1"/>
    </source>
</evidence>
<protein>
    <submittedName>
        <fullName evidence="1">Uncharacterized protein</fullName>
    </submittedName>
</protein>
<name>A0A6J5PFV5_9CAUD</name>